<sequence>MCQEVLEIVCKLNKKNFNLQLALQCAPTITGVKISNLFPMKRQQEEVFRMLFRKSHLHYFRLSDGGETDRVTYLLYRRDELLAYLQKAQVRAFLQSCGYRSYSLGAVLRRFQQRYENYMRGESNEFPHEMGMILGYPVEDVVGFIRNDGQNYLYRGYWKVYDNVTEKKKIFAQYEAAKEELVRLIAANQDIRTIIQKYQNSQVDSAAC</sequence>
<gene>
    <name evidence="1" type="ORF">CSX02_07220</name>
</gene>
<dbReference type="InterPro" id="IPR024523">
    <property type="entry name" value="DUF3793"/>
</dbReference>
<accession>A0A2G3E303</accession>
<keyword evidence="2" id="KW-1185">Reference proteome</keyword>
<reference evidence="1 2" key="1">
    <citation type="submission" date="2017-10" db="EMBL/GenBank/DDBJ databases">
        <title>Resolving the taxonomy of Roseburia spp., Eubacterium rectale and Agathobacter spp. through phylogenomic analysis.</title>
        <authorList>
            <person name="Sheridan P.O."/>
            <person name="Walker A.W."/>
            <person name="Duncan S.H."/>
            <person name="Scott K.P."/>
            <person name="Toole P.W.O."/>
            <person name="Luis P."/>
            <person name="Flint H.J."/>
        </authorList>
    </citation>
    <scope>NUCLEOTIDE SEQUENCE [LARGE SCALE GENOMIC DNA]</scope>
    <source>
        <strain evidence="1 2">JK623</strain>
    </source>
</reference>
<dbReference type="Pfam" id="PF12672">
    <property type="entry name" value="DUF3793"/>
    <property type="match status" value="1"/>
</dbReference>
<evidence type="ECO:0000313" key="1">
    <source>
        <dbReference type="EMBL" id="PHU37535.1"/>
    </source>
</evidence>
<comment type="caution">
    <text evidence="1">The sequence shown here is derived from an EMBL/GenBank/DDBJ whole genome shotgun (WGS) entry which is preliminary data.</text>
</comment>
<reference evidence="1 2" key="2">
    <citation type="submission" date="2017-10" db="EMBL/GenBank/DDBJ databases">
        <authorList>
            <person name="Banno H."/>
            <person name="Chua N.-H."/>
        </authorList>
    </citation>
    <scope>NUCLEOTIDE SEQUENCE [LARGE SCALE GENOMIC DNA]</scope>
    <source>
        <strain evidence="1 2">JK623</strain>
    </source>
</reference>
<dbReference type="EMBL" id="PDYG01000042">
    <property type="protein sequence ID" value="PHU37535.1"/>
    <property type="molecule type" value="Genomic_DNA"/>
</dbReference>
<organism evidence="1 2">
    <name type="scientific">Agathobacter ruminis</name>
    <dbReference type="NCBI Taxonomy" id="1712665"/>
    <lineage>
        <taxon>Bacteria</taxon>
        <taxon>Bacillati</taxon>
        <taxon>Bacillota</taxon>
        <taxon>Clostridia</taxon>
        <taxon>Lachnospirales</taxon>
        <taxon>Lachnospiraceae</taxon>
        <taxon>Agathobacter</taxon>
    </lineage>
</organism>
<dbReference type="Proteomes" id="UP000224563">
    <property type="component" value="Unassembled WGS sequence"/>
</dbReference>
<evidence type="ECO:0008006" key="3">
    <source>
        <dbReference type="Google" id="ProtNLM"/>
    </source>
</evidence>
<name>A0A2G3E303_9FIRM</name>
<protein>
    <recommendedName>
        <fullName evidence="3">DUF3793 domain-containing protein</fullName>
    </recommendedName>
</protein>
<proteinExistence type="predicted"/>
<dbReference type="AlphaFoldDB" id="A0A2G3E303"/>
<evidence type="ECO:0000313" key="2">
    <source>
        <dbReference type="Proteomes" id="UP000224563"/>
    </source>
</evidence>